<name>D6RLA0_COPC7</name>
<accession>D6RLA0</accession>
<organism evidence="1 2">
    <name type="scientific">Coprinopsis cinerea (strain Okayama-7 / 130 / ATCC MYA-4618 / FGSC 9003)</name>
    <name type="common">Inky cap fungus</name>
    <name type="synonym">Hormographiella aspergillata</name>
    <dbReference type="NCBI Taxonomy" id="240176"/>
    <lineage>
        <taxon>Eukaryota</taxon>
        <taxon>Fungi</taxon>
        <taxon>Dikarya</taxon>
        <taxon>Basidiomycota</taxon>
        <taxon>Agaricomycotina</taxon>
        <taxon>Agaricomycetes</taxon>
        <taxon>Agaricomycetidae</taxon>
        <taxon>Agaricales</taxon>
        <taxon>Agaricineae</taxon>
        <taxon>Psathyrellaceae</taxon>
        <taxon>Coprinopsis</taxon>
    </lineage>
</organism>
<comment type="caution">
    <text evidence="1">The sequence shown here is derived from an EMBL/GenBank/DDBJ whole genome shotgun (WGS) entry which is preliminary data.</text>
</comment>
<dbReference type="VEuPathDB" id="FungiDB:CC1G_14082"/>
<gene>
    <name evidence="1" type="ORF">CC1G_14082</name>
</gene>
<dbReference type="HOGENOM" id="CLU_2605940_0_0_1"/>
<keyword evidence="2" id="KW-1185">Reference proteome</keyword>
<protein>
    <submittedName>
        <fullName evidence="1">Uncharacterized protein</fullName>
    </submittedName>
</protein>
<sequence length="79" mass="8860">MTRPSLSKLDEEQRERIPVRLVYGSADCGVTSIDATLFAESLQNWRKNDGKSFQLGIGSGKEHSPWDKQGEERTMVMGC</sequence>
<dbReference type="Proteomes" id="UP000001861">
    <property type="component" value="Unassembled WGS sequence"/>
</dbReference>
<dbReference type="GeneID" id="9379677"/>
<dbReference type="EMBL" id="AACS02000003">
    <property type="protein sequence ID" value="EFI28056.1"/>
    <property type="molecule type" value="Genomic_DNA"/>
</dbReference>
<dbReference type="RefSeq" id="XP_002911550.1">
    <property type="nucleotide sequence ID" value="XM_002911504.1"/>
</dbReference>
<evidence type="ECO:0000313" key="2">
    <source>
        <dbReference type="Proteomes" id="UP000001861"/>
    </source>
</evidence>
<evidence type="ECO:0000313" key="1">
    <source>
        <dbReference type="EMBL" id="EFI28056.1"/>
    </source>
</evidence>
<reference evidence="1 2" key="1">
    <citation type="journal article" date="2010" name="Proc. Natl. Acad. Sci. U.S.A.">
        <title>Insights into evolution of multicellular fungi from the assembled chromosomes of the mushroom Coprinopsis cinerea (Coprinus cinereus).</title>
        <authorList>
            <person name="Stajich J.E."/>
            <person name="Wilke S.K."/>
            <person name="Ahren D."/>
            <person name="Au C.H."/>
            <person name="Birren B.W."/>
            <person name="Borodovsky M."/>
            <person name="Burns C."/>
            <person name="Canback B."/>
            <person name="Casselton L.A."/>
            <person name="Cheng C.K."/>
            <person name="Deng J."/>
            <person name="Dietrich F.S."/>
            <person name="Fargo D.C."/>
            <person name="Farman M.L."/>
            <person name="Gathman A.C."/>
            <person name="Goldberg J."/>
            <person name="Guigo R."/>
            <person name="Hoegger P.J."/>
            <person name="Hooker J.B."/>
            <person name="Huggins A."/>
            <person name="James T.Y."/>
            <person name="Kamada T."/>
            <person name="Kilaru S."/>
            <person name="Kodira C."/>
            <person name="Kues U."/>
            <person name="Kupfer D."/>
            <person name="Kwan H.S."/>
            <person name="Lomsadze A."/>
            <person name="Li W."/>
            <person name="Lilly W.W."/>
            <person name="Ma L.J."/>
            <person name="Mackey A.J."/>
            <person name="Manning G."/>
            <person name="Martin F."/>
            <person name="Muraguchi H."/>
            <person name="Natvig D.O."/>
            <person name="Palmerini H."/>
            <person name="Ramesh M.A."/>
            <person name="Rehmeyer C.J."/>
            <person name="Roe B.A."/>
            <person name="Shenoy N."/>
            <person name="Stanke M."/>
            <person name="Ter-Hovhannisyan V."/>
            <person name="Tunlid A."/>
            <person name="Velagapudi R."/>
            <person name="Vision T.J."/>
            <person name="Zeng Q."/>
            <person name="Zolan M.E."/>
            <person name="Pukkila P.J."/>
        </authorList>
    </citation>
    <scope>NUCLEOTIDE SEQUENCE [LARGE SCALE GENOMIC DNA]</scope>
    <source>
        <strain evidence="2">Okayama-7 / 130 / ATCC MYA-4618 / FGSC 9003</strain>
    </source>
</reference>
<dbReference type="InParanoid" id="D6RLA0"/>
<proteinExistence type="predicted"/>
<dbReference type="KEGG" id="cci:CC1G_14082"/>
<dbReference type="AlphaFoldDB" id="D6RLA0"/>